<dbReference type="WBParaSite" id="PSAMB.scaffold48size94686.g1023.t1">
    <property type="protein sequence ID" value="PSAMB.scaffold48size94686.g1023.t1"/>
    <property type="gene ID" value="PSAMB.scaffold48size94686.g1023"/>
</dbReference>
<evidence type="ECO:0000313" key="3">
    <source>
        <dbReference type="Proteomes" id="UP000887566"/>
    </source>
</evidence>
<organism evidence="3 4">
    <name type="scientific">Plectus sambesii</name>
    <dbReference type="NCBI Taxonomy" id="2011161"/>
    <lineage>
        <taxon>Eukaryota</taxon>
        <taxon>Metazoa</taxon>
        <taxon>Ecdysozoa</taxon>
        <taxon>Nematoda</taxon>
        <taxon>Chromadorea</taxon>
        <taxon>Plectida</taxon>
        <taxon>Plectina</taxon>
        <taxon>Plectoidea</taxon>
        <taxon>Plectidae</taxon>
        <taxon>Plectus</taxon>
    </lineage>
</organism>
<proteinExistence type="predicted"/>
<feature type="transmembrane region" description="Helical" evidence="2">
    <location>
        <begin position="109"/>
        <end position="130"/>
    </location>
</feature>
<dbReference type="AlphaFoldDB" id="A0A914WP63"/>
<evidence type="ECO:0000313" key="4">
    <source>
        <dbReference type="WBParaSite" id="PSAMB.scaffold48size94686.g1023.t1"/>
    </source>
</evidence>
<feature type="transmembrane region" description="Helical" evidence="2">
    <location>
        <begin position="83"/>
        <end position="103"/>
    </location>
</feature>
<evidence type="ECO:0000256" key="1">
    <source>
        <dbReference type="ARBA" id="ARBA00022448"/>
    </source>
</evidence>
<keyword evidence="1" id="KW-0813">Transport</keyword>
<dbReference type="PANTHER" id="PTHR43243">
    <property type="entry name" value="INNER MEMBRANE TRANSPORTER YGJI-RELATED"/>
    <property type="match status" value="1"/>
</dbReference>
<name>A0A914WP63_9BILA</name>
<keyword evidence="2" id="KW-0812">Transmembrane</keyword>
<keyword evidence="2" id="KW-0472">Membrane</keyword>
<keyword evidence="3" id="KW-1185">Reference proteome</keyword>
<dbReference type="GO" id="GO:0015171">
    <property type="term" value="F:amino acid transmembrane transporter activity"/>
    <property type="evidence" value="ECO:0007669"/>
    <property type="project" value="TreeGrafter"/>
</dbReference>
<protein>
    <submittedName>
        <fullName evidence="4">Uncharacterized protein</fullName>
    </submittedName>
</protein>
<dbReference type="Gene3D" id="1.20.1740.10">
    <property type="entry name" value="Amino acid/polyamine transporter I"/>
    <property type="match status" value="1"/>
</dbReference>
<keyword evidence="2" id="KW-1133">Transmembrane helix</keyword>
<sequence length="132" mass="14814">MIPIAGSAYTYTYVTMGEFVAWIIGWDLILEYLIDAATVSVGWSRYTVSLLEDVFSTNFSTAFTQAPIIFNEHTHEFTVTGNYFNLPAVVIFLTITVLLMFGIKGPARVNAVAVVIKIFVNLFTTMLRCLKR</sequence>
<reference evidence="4" key="1">
    <citation type="submission" date="2022-11" db="UniProtKB">
        <authorList>
            <consortium name="WormBaseParasite"/>
        </authorList>
    </citation>
    <scope>IDENTIFICATION</scope>
</reference>
<dbReference type="PANTHER" id="PTHR43243:SF4">
    <property type="entry name" value="CATIONIC AMINO ACID TRANSPORTER 4"/>
    <property type="match status" value="1"/>
</dbReference>
<dbReference type="Proteomes" id="UP000887566">
    <property type="component" value="Unplaced"/>
</dbReference>
<accession>A0A914WP63</accession>
<evidence type="ECO:0000256" key="2">
    <source>
        <dbReference type="SAM" id="Phobius"/>
    </source>
</evidence>